<sequence>MGRHNNPMDLNEYETEDDESSGSSDSETEDSHEEGDSDESVEEEDEGEGIDVVIEQEYHPPVEGHLYEGQVLNVIDFLQEIPNHMDNIALLPAKEESASLDNFNGSSVGDLSDDDISLNMPDVDDTSDDEQLIYQKDLNNVIMQMSGYQEDDIEADLSQGSIPPPIQLKPEDTYTPYTEFSNFEGPDLDPYRCNNYRHCQNCKRRNDPFNFESRKKIGKCSNDDDINNTAATDTSPKNNSTLSTDTADNVTLDTAPNKYSKKTKFLIAMSAFVFGFLFQIAFYWLNITSHYFTISNPNNNFSFFPNQEYVTEFTDGSLGLENDLLLKSEIAITYYYSPRCRNSLLGRDAYQNTAKLFRRYENVKFYAINCQREDGDCFKQFGFYKFPIIHYATHLHPTISFNEEITEVNLFKWMTYLLKPFVRVNSIEDVMVHLRTHRVLVLSHFPVPHKKLFEEFVSNAASMGQLRSIVSQFKFLITTNSSVVSYLKQNNQIPTVMLLSKNVEGPTTMVSTYHYNYNDSQTTLLNWLSAEYLKVKDVSVSITSGSEQSFLFSNVLYDALNASNAVVLFTEGNSVTHQNTQVMHLFKMIATDYHNLCSSKYPGFEETFDKRNYINECFDKPLSKEKIMDCCSVLKSQPDYCTKHEQLISESSEHCLQFDKQFGSSEVKKICCQRSQNIINKLTRKNIEKETLCEYVKKFSKKFVDSKEVSTEEGESIVLECVKDEKIVFLIMDQRYLKFLGNKFDVRYKTNEDRVVLFSNTNEALYTNWNKKINKQTIFEMITKFRDNDRNDIILKEQPPFVYTESRNVGERSSLKKLNRIKLIDVMRNKAHPFDAVIYYYDNAFAMSLTHILHSLQLFFQPHQDLIQFFMVDVSQTSVPDNYKCTKYPAIYYESRNESSVSRMYPSNLPITVSNLIAFVMARCPIQLKWKIALDGCKKECIVKNKKRIDNFNAWITDFIQDINSIHHEPVDDYLQTLKERKMTEEKITSELLMQVVFKGMDCLLVTILLVVQCSGSGLNIKFFTVGTDMNDGLRRLISSANTVGADLEIIGLGQKWQGGDMQAGEGGAHKIHLFKEALKPHKDNDKLIVVFMDAYDVIFTKSPAAILDSFLYEYKDYRVLFSAEGYCWPDASLSAKYPLVKFGKRYLNSGLYMGYANEIYQILDHQKDIKPSEDDQLYFTKIYIDEPLRQKHKIILDSMAYIFQNLHGAQEDVYIEYADDEKATINNIIYNTHPALIHGNGPSKFYLNHLSNYVPQKQSKSEGCLWCNKIDFEAEVAKKVGLALFVFRPIPFVEEFLAKIMKLEYDFKNIELFIYNNQAFHFDTIEKFIKNNEKTFGAVTSMNGAYTISEREARNSALEWGGAFDYLLILDGDVHLTNGQALNHLIATSESLEIGILTPVITQIGKLFSNFWGDISKDGFYARSSDYMAIVNKQIKGIWNSPFVTGAVLIKKEYIAKLSDSYETHPRLDPDMSFCAFARSQNIFMFADNTRDYGFLVVSDDFDLSKDYKHPEMYQIFDNRQLWIDRYLHPRYYEFLAPEKEVDQACPDVYDYPLMSERFCAEMIEEMEHFGKWSAGKNTDDRLAGGYENVPTRDIHMNQVGFERHWLYFMDEFVRPMQEKVFVGYYHVPVESNMMFVVRYKPEEQAALRPHHDASTFSIDIALNKRGVDYQGGGVRYIRYNCTVPADEVGWTMMFPGRLTHMHEGLPTTQGTRYIMVSFLNP</sequence>
<evidence type="ECO:0000313" key="2">
    <source>
        <dbReference type="WBParaSite" id="RSKR_0000076500.1"/>
    </source>
</evidence>
<proteinExistence type="predicted"/>
<reference evidence="2" key="1">
    <citation type="submission" date="2016-11" db="UniProtKB">
        <authorList>
            <consortium name="WormBaseParasite"/>
        </authorList>
    </citation>
    <scope>IDENTIFICATION</scope>
    <source>
        <strain evidence="2">KR3021</strain>
    </source>
</reference>
<organism evidence="1 2">
    <name type="scientific">Rhabditophanes sp. KR3021</name>
    <dbReference type="NCBI Taxonomy" id="114890"/>
    <lineage>
        <taxon>Eukaryota</taxon>
        <taxon>Metazoa</taxon>
        <taxon>Ecdysozoa</taxon>
        <taxon>Nematoda</taxon>
        <taxon>Chromadorea</taxon>
        <taxon>Rhabditida</taxon>
        <taxon>Tylenchina</taxon>
        <taxon>Panagrolaimomorpha</taxon>
        <taxon>Strongyloidoidea</taxon>
        <taxon>Alloionematidae</taxon>
        <taxon>Rhabditophanes</taxon>
    </lineage>
</organism>
<dbReference type="WBParaSite" id="RSKR_0000076500.1">
    <property type="protein sequence ID" value="RSKR_0000076500.1"/>
    <property type="gene ID" value="RSKR_0000076500"/>
</dbReference>
<protein>
    <submittedName>
        <fullName evidence="2">Procollagen-lysine 5-dioxygenase</fullName>
    </submittedName>
</protein>
<accession>A0AC35THM2</accession>
<evidence type="ECO:0000313" key="1">
    <source>
        <dbReference type="Proteomes" id="UP000095286"/>
    </source>
</evidence>
<name>A0AC35THM2_9BILA</name>
<dbReference type="Proteomes" id="UP000095286">
    <property type="component" value="Unplaced"/>
</dbReference>